<dbReference type="Proteomes" id="UP001044222">
    <property type="component" value="Unassembled WGS sequence"/>
</dbReference>
<dbReference type="InterPro" id="IPR027417">
    <property type="entry name" value="P-loop_NTPase"/>
</dbReference>
<dbReference type="PANTHER" id="PTHR47308">
    <property type="entry name" value="NUCLEAR GTPASE SLIP-GC"/>
    <property type="match status" value="1"/>
</dbReference>
<sequence>SGTAGTRTGVDTCNSQGCRCCGHIWKGAVKFQSTATREHYNITQYLTCKTPSVIYIIQCKKCPVQYVGKTLTTLQRTVEEHRASITNQQRQPVPDHFNNNDHCLDHLIVYPIEQVNGSEALKERELYWIRELATMAHGLNLMPNICEKHRTEETAPETAPMAQAGPSSGTAGTCTGVDTCNSQGCLCCRQITKGTDKFQSTATGKQYNITQHLTCKTPSVIYIIQCKKCPVQYVGKTATTLQRRFTDHRSSIRYRQHRPISDHFNNHDHSLEDLILFPIEQVNGSEALKEREFYWIRELETMAHGLNLVPCNYGEQPLDDGEARSEGPADRQGEESMEFPQKGKRKLGGNDDRKSKRRKLKNKGQSVFSYEMEEIVSTCEDALEDGKQTISEVYAKLKDVSCREEQSMRFLEDLKKKISYLKENVQKEKIYIGLFGKTGAGKSSLINALVNENQLLPSGSLHACTSVFVHVQANTNSSKYKADIEFISPEDWKSELQFLVELLEKENDQQKTAEDDGMVEMAREKIKAIYGEEGLKKSYSELVGAKEFPEIPNTCRKTMNFDTAQELSRSIGCYIRSDKKQSSSSGLL</sequence>
<dbReference type="Gene3D" id="3.40.1440.10">
    <property type="entry name" value="GIY-YIG endonuclease"/>
    <property type="match status" value="2"/>
</dbReference>
<organism evidence="3 4">
    <name type="scientific">Anguilla anguilla</name>
    <name type="common">European freshwater eel</name>
    <name type="synonym">Muraena anguilla</name>
    <dbReference type="NCBI Taxonomy" id="7936"/>
    <lineage>
        <taxon>Eukaryota</taxon>
        <taxon>Metazoa</taxon>
        <taxon>Chordata</taxon>
        <taxon>Craniata</taxon>
        <taxon>Vertebrata</taxon>
        <taxon>Euteleostomi</taxon>
        <taxon>Actinopterygii</taxon>
        <taxon>Neopterygii</taxon>
        <taxon>Teleostei</taxon>
        <taxon>Anguilliformes</taxon>
        <taxon>Anguillidae</taxon>
        <taxon>Anguilla</taxon>
    </lineage>
</organism>
<dbReference type="InterPro" id="IPR000305">
    <property type="entry name" value="GIY-YIG_endonuc"/>
</dbReference>
<evidence type="ECO:0000313" key="4">
    <source>
        <dbReference type="Proteomes" id="UP001044222"/>
    </source>
</evidence>
<dbReference type="SUPFAM" id="SSF82771">
    <property type="entry name" value="GIY-YIG endonuclease"/>
    <property type="match status" value="2"/>
</dbReference>
<dbReference type="SUPFAM" id="SSF52540">
    <property type="entry name" value="P-loop containing nucleoside triphosphate hydrolases"/>
    <property type="match status" value="1"/>
</dbReference>
<dbReference type="InterPro" id="IPR053082">
    <property type="entry name" value="Nuclear_GTPase_SLIP-GC"/>
</dbReference>
<name>A0A9D3MWP1_ANGAN</name>
<evidence type="ECO:0000313" key="3">
    <source>
        <dbReference type="EMBL" id="KAG5856085.1"/>
    </source>
</evidence>
<dbReference type="AlphaFoldDB" id="A0A9D3MWP1"/>
<dbReference type="Pfam" id="PF00350">
    <property type="entry name" value="Dynamin_N"/>
    <property type="match status" value="1"/>
</dbReference>
<protein>
    <recommendedName>
        <fullName evidence="2">GIY-YIG domain-containing protein</fullName>
    </recommendedName>
</protein>
<dbReference type="InterPro" id="IPR035901">
    <property type="entry name" value="GIY-YIG_endonuc_sf"/>
</dbReference>
<feature type="region of interest" description="Disordered" evidence="1">
    <location>
        <begin position="317"/>
        <end position="362"/>
    </location>
</feature>
<reference evidence="3" key="1">
    <citation type="submission" date="2021-01" db="EMBL/GenBank/DDBJ databases">
        <title>A chromosome-scale assembly of European eel, Anguilla anguilla.</title>
        <authorList>
            <person name="Henkel C."/>
            <person name="Jong-Raadsen S.A."/>
            <person name="Dufour S."/>
            <person name="Weltzien F.-A."/>
            <person name="Palstra A.P."/>
            <person name="Pelster B."/>
            <person name="Spaink H.P."/>
            <person name="Van Den Thillart G.E."/>
            <person name="Jansen H."/>
            <person name="Zahm M."/>
            <person name="Klopp C."/>
            <person name="Cedric C."/>
            <person name="Louis A."/>
            <person name="Berthelot C."/>
            <person name="Parey E."/>
            <person name="Roest Crollius H."/>
            <person name="Montfort J."/>
            <person name="Robinson-Rechavi M."/>
            <person name="Bucao C."/>
            <person name="Bouchez O."/>
            <person name="Gislard M."/>
            <person name="Lluch J."/>
            <person name="Milhes M."/>
            <person name="Lampietro C."/>
            <person name="Lopez Roques C."/>
            <person name="Donnadieu C."/>
            <person name="Braasch I."/>
            <person name="Desvignes T."/>
            <person name="Postlethwait J."/>
            <person name="Bobe J."/>
            <person name="Guiguen Y."/>
            <person name="Dirks R."/>
        </authorList>
    </citation>
    <scope>NUCLEOTIDE SEQUENCE</scope>
    <source>
        <strain evidence="3">Tag_6206</strain>
        <tissue evidence="3">Liver</tissue>
    </source>
</reference>
<dbReference type="Pfam" id="PF01541">
    <property type="entry name" value="GIY-YIG"/>
    <property type="match status" value="2"/>
</dbReference>
<dbReference type="CDD" id="cd10442">
    <property type="entry name" value="GIY-YIG_PLEs"/>
    <property type="match status" value="2"/>
</dbReference>
<gene>
    <name evidence="3" type="ORF">ANANG_G00004220</name>
</gene>
<feature type="domain" description="GIY-YIG" evidence="2">
    <location>
        <begin position="217"/>
        <end position="308"/>
    </location>
</feature>
<feature type="compositionally biased region" description="Basic and acidic residues" evidence="1">
    <location>
        <begin position="321"/>
        <end position="334"/>
    </location>
</feature>
<dbReference type="GO" id="GO:0003924">
    <property type="term" value="F:GTPase activity"/>
    <property type="evidence" value="ECO:0007669"/>
    <property type="project" value="TreeGrafter"/>
</dbReference>
<dbReference type="EMBL" id="JAFIRN010000001">
    <property type="protein sequence ID" value="KAG5856085.1"/>
    <property type="molecule type" value="Genomic_DNA"/>
</dbReference>
<keyword evidence="4" id="KW-1185">Reference proteome</keyword>
<dbReference type="Gene3D" id="3.40.50.300">
    <property type="entry name" value="P-loop containing nucleotide triphosphate hydrolases"/>
    <property type="match status" value="1"/>
</dbReference>
<dbReference type="InterPro" id="IPR045063">
    <property type="entry name" value="Dynamin_N"/>
</dbReference>
<dbReference type="PROSITE" id="PS50164">
    <property type="entry name" value="GIY_YIG"/>
    <property type="match status" value="1"/>
</dbReference>
<accession>A0A9D3MWP1</accession>
<evidence type="ECO:0000259" key="2">
    <source>
        <dbReference type="PROSITE" id="PS50164"/>
    </source>
</evidence>
<dbReference type="SMART" id="SM00465">
    <property type="entry name" value="GIYc"/>
    <property type="match status" value="2"/>
</dbReference>
<comment type="caution">
    <text evidence="3">The sequence shown here is derived from an EMBL/GenBank/DDBJ whole genome shotgun (WGS) entry which is preliminary data.</text>
</comment>
<proteinExistence type="predicted"/>
<feature type="non-terminal residue" evidence="3">
    <location>
        <position position="588"/>
    </location>
</feature>
<dbReference type="PANTHER" id="PTHR47308:SF1">
    <property type="entry name" value="NUCLEAR GTPASE SLIP-GC"/>
    <property type="match status" value="1"/>
</dbReference>
<evidence type="ECO:0000256" key="1">
    <source>
        <dbReference type="SAM" id="MobiDB-lite"/>
    </source>
</evidence>